<dbReference type="SUPFAM" id="SSF56059">
    <property type="entry name" value="Glutathione synthetase ATP-binding domain-like"/>
    <property type="match status" value="1"/>
</dbReference>
<dbReference type="GO" id="GO:0046872">
    <property type="term" value="F:metal ion binding"/>
    <property type="evidence" value="ECO:0007669"/>
    <property type="project" value="UniProtKB-KW"/>
</dbReference>
<dbReference type="Pfam" id="PF01326">
    <property type="entry name" value="PPDK_N"/>
    <property type="match status" value="1"/>
</dbReference>
<dbReference type="InterPro" id="IPR002192">
    <property type="entry name" value="PPDK_AMP/ATP-bd"/>
</dbReference>
<evidence type="ECO:0000256" key="6">
    <source>
        <dbReference type="ARBA" id="ARBA00022741"/>
    </source>
</evidence>
<evidence type="ECO:0000256" key="5">
    <source>
        <dbReference type="ARBA" id="ARBA00022723"/>
    </source>
</evidence>
<comment type="cofactor">
    <cofactor evidence="1">
        <name>Mg(2+)</name>
        <dbReference type="ChEBI" id="CHEBI:18420"/>
    </cofactor>
</comment>
<dbReference type="Gene3D" id="3.30.470.20">
    <property type="entry name" value="ATP-grasp fold, B domain"/>
    <property type="match status" value="1"/>
</dbReference>
<dbReference type="InterPro" id="IPR008279">
    <property type="entry name" value="PEP-util_enz_mobile_dom"/>
</dbReference>
<dbReference type="OrthoDB" id="9760711at2"/>
<comment type="similarity">
    <text evidence="2">Belongs to the PEP-utilizing enzyme family.</text>
</comment>
<accession>A0A2U3QEN0</accession>
<dbReference type="GO" id="GO:0008986">
    <property type="term" value="F:pyruvate, water dikinase activity"/>
    <property type="evidence" value="ECO:0007669"/>
    <property type="project" value="InterPro"/>
</dbReference>
<dbReference type="GO" id="GO:0005524">
    <property type="term" value="F:ATP binding"/>
    <property type="evidence" value="ECO:0007669"/>
    <property type="project" value="UniProtKB-KW"/>
</dbReference>
<evidence type="ECO:0000259" key="10">
    <source>
        <dbReference type="Pfam" id="PF00391"/>
    </source>
</evidence>
<feature type="domain" description="Pyruvate phosphate dikinase AMP/ATP-binding" evidence="11">
    <location>
        <begin position="1"/>
        <end position="146"/>
    </location>
</feature>
<dbReference type="InterPro" id="IPR006319">
    <property type="entry name" value="PEP_synth"/>
</dbReference>
<name>A0A2U3QEN0_9BACT</name>
<dbReference type="PANTHER" id="PTHR43030:SF1">
    <property type="entry name" value="PHOSPHOENOLPYRUVATE SYNTHASE"/>
    <property type="match status" value="1"/>
</dbReference>
<protein>
    <recommendedName>
        <fullName evidence="3">Phosphoenolpyruvate synthase</fullName>
    </recommendedName>
</protein>
<dbReference type="Gene3D" id="3.50.30.10">
    <property type="entry name" value="Phosphohistidine domain"/>
    <property type="match status" value="1"/>
</dbReference>
<dbReference type="InterPro" id="IPR036637">
    <property type="entry name" value="Phosphohistidine_dom_sf"/>
</dbReference>
<dbReference type="AlphaFoldDB" id="A0A2U3QEN0"/>
<keyword evidence="4 12" id="KW-0808">Transferase</keyword>
<evidence type="ECO:0000256" key="7">
    <source>
        <dbReference type="ARBA" id="ARBA00022777"/>
    </source>
</evidence>
<keyword evidence="12" id="KW-0670">Pyruvate</keyword>
<keyword evidence="6" id="KW-0547">Nucleotide-binding</keyword>
<evidence type="ECO:0000256" key="4">
    <source>
        <dbReference type="ARBA" id="ARBA00022679"/>
    </source>
</evidence>
<dbReference type="Pfam" id="PF00391">
    <property type="entry name" value="PEP-utilizers"/>
    <property type="match status" value="1"/>
</dbReference>
<evidence type="ECO:0000256" key="1">
    <source>
        <dbReference type="ARBA" id="ARBA00001946"/>
    </source>
</evidence>
<keyword evidence="13" id="KW-1185">Reference proteome</keyword>
<evidence type="ECO:0000313" key="13">
    <source>
        <dbReference type="Proteomes" id="UP000245125"/>
    </source>
</evidence>
<reference evidence="13" key="1">
    <citation type="submission" date="2018-03" db="EMBL/GenBank/DDBJ databases">
        <authorList>
            <person name="Zecchin S."/>
        </authorList>
    </citation>
    <scope>NUCLEOTIDE SEQUENCE [LARGE SCALE GENOMIC DNA]</scope>
</reference>
<proteinExistence type="inferred from homology"/>
<keyword evidence="5" id="KW-0479">Metal-binding</keyword>
<organism evidence="12 13">
    <name type="scientific">Candidatus Sulfobium mesophilum</name>
    <dbReference type="NCBI Taxonomy" id="2016548"/>
    <lineage>
        <taxon>Bacteria</taxon>
        <taxon>Pseudomonadati</taxon>
        <taxon>Nitrospirota</taxon>
        <taxon>Nitrospiria</taxon>
        <taxon>Nitrospirales</taxon>
        <taxon>Nitrospiraceae</taxon>
        <taxon>Candidatus Sulfobium</taxon>
    </lineage>
</organism>
<keyword evidence="7" id="KW-0418">Kinase</keyword>
<keyword evidence="8" id="KW-0067">ATP-binding</keyword>
<evidence type="ECO:0000256" key="2">
    <source>
        <dbReference type="ARBA" id="ARBA00007837"/>
    </source>
</evidence>
<evidence type="ECO:0000313" key="12">
    <source>
        <dbReference type="EMBL" id="SPP99877.1"/>
    </source>
</evidence>
<evidence type="ECO:0000259" key="11">
    <source>
        <dbReference type="Pfam" id="PF01326"/>
    </source>
</evidence>
<feature type="domain" description="PEP-utilising enzyme mobile" evidence="10">
    <location>
        <begin position="189"/>
        <end position="258"/>
    </location>
</feature>
<gene>
    <name evidence="12" type="ORF">NBG4_1290002</name>
</gene>
<evidence type="ECO:0000256" key="8">
    <source>
        <dbReference type="ARBA" id="ARBA00022840"/>
    </source>
</evidence>
<dbReference type="SUPFAM" id="SSF52009">
    <property type="entry name" value="Phosphohistidine domain"/>
    <property type="match status" value="1"/>
</dbReference>
<dbReference type="Proteomes" id="UP000245125">
    <property type="component" value="Unassembled WGS sequence"/>
</dbReference>
<keyword evidence="9" id="KW-0460">Magnesium</keyword>
<evidence type="ECO:0000256" key="3">
    <source>
        <dbReference type="ARBA" id="ARBA00021623"/>
    </source>
</evidence>
<dbReference type="EMBL" id="OUUY01000034">
    <property type="protein sequence ID" value="SPP99877.1"/>
    <property type="molecule type" value="Genomic_DNA"/>
</dbReference>
<sequence length="553" mass="61480">MAVGILRMVDAKTGGVVYTMDPNSPEKDIKIINAVRGLGKAVVDGVMEPDYYSISRKTGGILEKRITQQQVMLVCNQEGDIEERNVPEEMKGKPCLTDEQIKALSEYASALESYYGGPQDIEWSIDYDDQIYILQSRPLKIMEVERATMKVPMRVEGYNLLLQRGVIACKGIGYGKAFVLKNEAALKDFPEGAVLVVRQTSTRYVTVMNKAAAIIADVGGVTGHMASLAREYGVPTILDTESATTMITDGQVITVDAYNCNVYEGRVNELLEYSSKKKDSFKNTRLFKKLEEALKWIVPLNLIDPEDKNFRPEQCKTFHDITRFAHEEAMTEMFLIGKAQDSGGGTIPLGKEGPLDAHFIDMGGGVKEGVKVAGSEDILSIPFAAFLKGLLSIPWPAPRPADAIGLLGMMATAATTSESVLYGAGQLSFALIATNYMNFSIRLGYHFSMVEAYAGEDRNDNYMKYFFKGGGAAVDRRLRRLRLITEILERLGFRVTVTEDVLSAVLTKYKQADIEKKCEILGKLTVFTKQLDLIMYNDTLIDQRIEEFVKEHF</sequence>
<dbReference type="PANTHER" id="PTHR43030">
    <property type="entry name" value="PHOSPHOENOLPYRUVATE SYNTHASE"/>
    <property type="match status" value="1"/>
</dbReference>
<evidence type="ECO:0000256" key="9">
    <source>
        <dbReference type="ARBA" id="ARBA00022842"/>
    </source>
</evidence>